<evidence type="ECO:0000313" key="2">
    <source>
        <dbReference type="EMBL" id="PSL37522.1"/>
    </source>
</evidence>
<dbReference type="OrthoDB" id="9768851at2"/>
<reference evidence="3 5" key="2">
    <citation type="submission" date="2018-12" db="EMBL/GenBank/DDBJ databases">
        <authorList>
            <person name="hu s."/>
            <person name="Xu Y."/>
            <person name="Xu B."/>
            <person name="Li F."/>
        </authorList>
    </citation>
    <scope>NUCLEOTIDE SEQUENCE [LARGE SCALE GENOMIC DNA]</scope>
    <source>
        <strain evidence="3 5">KSW2-17</strain>
    </source>
</reference>
<dbReference type="GO" id="GO:0016491">
    <property type="term" value="F:oxidoreductase activity"/>
    <property type="evidence" value="ECO:0007669"/>
    <property type="project" value="InterPro"/>
</dbReference>
<dbReference type="PANTHER" id="PTHR42686:SF1">
    <property type="entry name" value="GH17980P-RELATED"/>
    <property type="match status" value="1"/>
</dbReference>
<keyword evidence="5" id="KW-1185">Reference proteome</keyword>
<dbReference type="AlphaFoldDB" id="A0A2P8GU78"/>
<dbReference type="Proteomes" id="UP000268291">
    <property type="component" value="Unassembled WGS sequence"/>
</dbReference>
<dbReference type="EMBL" id="PYAU01000001">
    <property type="protein sequence ID" value="PSL37522.1"/>
    <property type="molecule type" value="Genomic_DNA"/>
</dbReference>
<gene>
    <name evidence="2" type="ORF">CLV49_1129</name>
    <name evidence="3" type="ORF">ELQ93_14680</name>
</gene>
<dbReference type="SUPFAM" id="SSF51430">
    <property type="entry name" value="NAD(P)-linked oxidoreductase"/>
    <property type="match status" value="1"/>
</dbReference>
<dbReference type="InterPro" id="IPR023210">
    <property type="entry name" value="NADP_OxRdtase_dom"/>
</dbReference>
<dbReference type="CDD" id="cd19152">
    <property type="entry name" value="AKR_AKR15A"/>
    <property type="match status" value="1"/>
</dbReference>
<dbReference type="EMBL" id="RZGY01000002">
    <property type="protein sequence ID" value="RUQ84823.1"/>
    <property type="molecule type" value="Genomic_DNA"/>
</dbReference>
<reference evidence="2 4" key="1">
    <citation type="submission" date="2018-03" db="EMBL/GenBank/DDBJ databases">
        <title>Genomic Encyclopedia of Archaeal and Bacterial Type Strains, Phase II (KMG-II): from individual species to whole genera.</title>
        <authorList>
            <person name="Goeker M."/>
        </authorList>
    </citation>
    <scope>NUCLEOTIDE SEQUENCE [LARGE SCALE GENOMIC DNA]</scope>
    <source>
        <strain evidence="2 4">DSM 21548</strain>
    </source>
</reference>
<evidence type="ECO:0000259" key="1">
    <source>
        <dbReference type="Pfam" id="PF00248"/>
    </source>
</evidence>
<name>A0A2P8GU78_9MICO</name>
<comment type="caution">
    <text evidence="2">The sequence shown here is derived from an EMBL/GenBank/DDBJ whole genome shotgun (WGS) entry which is preliminary data.</text>
</comment>
<evidence type="ECO:0000313" key="5">
    <source>
        <dbReference type="Proteomes" id="UP000268291"/>
    </source>
</evidence>
<dbReference type="InterPro" id="IPR020471">
    <property type="entry name" value="AKR"/>
</dbReference>
<dbReference type="Gene3D" id="3.20.20.100">
    <property type="entry name" value="NADP-dependent oxidoreductase domain"/>
    <property type="match status" value="1"/>
</dbReference>
<organism evidence="2 4">
    <name type="scientific">Labedella gwakjiensis</name>
    <dbReference type="NCBI Taxonomy" id="390269"/>
    <lineage>
        <taxon>Bacteria</taxon>
        <taxon>Bacillati</taxon>
        <taxon>Actinomycetota</taxon>
        <taxon>Actinomycetes</taxon>
        <taxon>Micrococcales</taxon>
        <taxon>Microbacteriaceae</taxon>
        <taxon>Labedella</taxon>
    </lineage>
</organism>
<evidence type="ECO:0000313" key="4">
    <source>
        <dbReference type="Proteomes" id="UP000241203"/>
    </source>
</evidence>
<feature type="domain" description="NADP-dependent oxidoreductase" evidence="1">
    <location>
        <begin position="15"/>
        <end position="315"/>
    </location>
</feature>
<sequence length="345" mass="36689">MRTTIIGDGVTVTTLGLGTAQFGNLYRPTSDAEVAEAFDAVWADGVRYFDTAPHYGLGLSERRLGALLRGRPRSEFTVSTKVGRLIEPNPDPRGADQQDTQGFAVPATSIRRLDYSADGVRRSLDASLERLGLDRVDIVYVHDPDDYADQVLDEALPALIRLREEGVVGAIGVGMNQSALPARFVAESDIDVVMLAGRYSLLDQSALDDLLPLAVERDVAIVIAGVYNSGLLSTDRPSPDAQYDYETASAGLVERADAIADVCERHGVTLPEAALAFPWLHPAVAAVVVGMRGRAQAVENLRRARVAVPDDLWSDLAAEGLLHPGVPGITARTAAGAAPTKGPAS</sequence>
<dbReference type="RefSeq" id="WP_106562651.1">
    <property type="nucleotide sequence ID" value="NZ_PYAU01000001.1"/>
</dbReference>
<accession>A0A2P8GU78</accession>
<evidence type="ECO:0000313" key="3">
    <source>
        <dbReference type="EMBL" id="RUQ84823.1"/>
    </source>
</evidence>
<dbReference type="Pfam" id="PF00248">
    <property type="entry name" value="Aldo_ket_red"/>
    <property type="match status" value="1"/>
</dbReference>
<dbReference type="GO" id="GO:0005829">
    <property type="term" value="C:cytosol"/>
    <property type="evidence" value="ECO:0007669"/>
    <property type="project" value="TreeGrafter"/>
</dbReference>
<dbReference type="PANTHER" id="PTHR42686">
    <property type="entry name" value="GH17980P-RELATED"/>
    <property type="match status" value="1"/>
</dbReference>
<proteinExistence type="predicted"/>
<protein>
    <submittedName>
        <fullName evidence="3">Aldo/keto reductase</fullName>
    </submittedName>
    <submittedName>
        <fullName evidence="2">D-threo-aldose 1-dehydrogenase</fullName>
    </submittedName>
</protein>
<dbReference type="InterPro" id="IPR036812">
    <property type="entry name" value="NAD(P)_OxRdtase_dom_sf"/>
</dbReference>
<dbReference type="Proteomes" id="UP000241203">
    <property type="component" value="Unassembled WGS sequence"/>
</dbReference>